<dbReference type="Proteomes" id="UP000184073">
    <property type="component" value="Unassembled WGS sequence"/>
</dbReference>
<dbReference type="InterPro" id="IPR016161">
    <property type="entry name" value="Ald_DH/histidinol_DH"/>
</dbReference>
<dbReference type="VEuPathDB" id="FungiDB:ASPVEDRAFT_51697"/>
<gene>
    <name evidence="11" type="ORF">ASPVEDRAFT_51697</name>
</gene>
<dbReference type="EMBL" id="KV878127">
    <property type="protein sequence ID" value="OJJ00526.1"/>
    <property type="molecule type" value="Genomic_DNA"/>
</dbReference>
<dbReference type="Pfam" id="PF01764">
    <property type="entry name" value="Lipase_3"/>
    <property type="match status" value="1"/>
</dbReference>
<feature type="domain" description="Aldehyde dehydrogenase" evidence="9">
    <location>
        <begin position="298"/>
        <end position="753"/>
    </location>
</feature>
<sequence length="775" mass="83347">MRLLPFLGAIWPVFGTIPPKLTHRGISPSLLADLTLLSQYSAAASCRENFNSSAAGSPVYCAAEYCPLIEAANTEILYAFSGILPGDTTGYIAADNTNSLLVVSFRDTMSDANRHTDLEFGQLDISSTCPGCRAHRGFWLATASVNRSLRRLIWLARLRHPGYRLAVTGHSLGGAIATIYAVLLRGERIGVDLYTFGAPSVGNYALANFTTGGEQDRGTNYRVTHLDDEIPKVLYRASREPVLGLFMPEYSQLAPEYWITSANGVAVTVEVVQVIDGVNNIPHISSWINGQYSPPTPTTIPVLNPATESPLATINATDTETANAIITSSWTNFHSGIWSQKDPSDRFTILSKAASLLRASLHEFIPLETAQTGRPIREMRTQLSRIPEWLDYFASLARVHEGRVTPFKGAVTNTLTRVPLGVVVLITPYNHPLLIAMKKIAAALAAGNTVIVKPSELAPLSVLKLGPLFKEAGLPDGTLQIVSGYGAETGKYLCESPRISKIDLTGGIGTYRAIAPIAAVNMVPVTAELGGKAPVCLFPSVDVGVAVKAALFAGFIASGQTCVTGSRLLVHTDIYEPFKELLERRVKALRVGDPTDEKTQIGSVISAIAVERCAAFVSRATAEGGKVLCGGSTTTINSEGKGFFFEPTIIETHASSDLARNEVFGPVLALIECKSEDEIIRVANGTSYALGASIWTNDFTQAHRVADKIEAGIVWINGHHLNDPSSPWGGFKESGLGKENGVEAYEAYTKVKSTVMNYGVAPVWFDDEVENARYG</sequence>
<evidence type="ECO:0000256" key="3">
    <source>
        <dbReference type="ARBA" id="ARBA00023002"/>
    </source>
</evidence>
<evidence type="ECO:0000256" key="2">
    <source>
        <dbReference type="ARBA" id="ARBA00022797"/>
    </source>
</evidence>
<evidence type="ECO:0000313" key="12">
    <source>
        <dbReference type="Proteomes" id="UP000184073"/>
    </source>
</evidence>
<evidence type="ECO:0000256" key="5">
    <source>
        <dbReference type="ARBA" id="ARBA00035632"/>
    </source>
</evidence>
<keyword evidence="3 8" id="KW-0560">Oxidoreductase</keyword>
<dbReference type="OrthoDB" id="310895at2759"/>
<dbReference type="InterPro" id="IPR016163">
    <property type="entry name" value="Ald_DH_C"/>
</dbReference>
<keyword evidence="2" id="KW-0058">Aromatic hydrocarbons catabolism</keyword>
<evidence type="ECO:0000256" key="7">
    <source>
        <dbReference type="PROSITE-ProRule" id="PRU10007"/>
    </source>
</evidence>
<accession>A0A1L9PGE6</accession>
<reference evidence="12" key="1">
    <citation type="journal article" date="2017" name="Genome Biol.">
        <title>Comparative genomics reveals high biological diversity and specific adaptations in the industrially and medically important fungal genus Aspergillus.</title>
        <authorList>
            <person name="de Vries R.P."/>
            <person name="Riley R."/>
            <person name="Wiebenga A."/>
            <person name="Aguilar-Osorio G."/>
            <person name="Amillis S."/>
            <person name="Uchima C.A."/>
            <person name="Anderluh G."/>
            <person name="Asadollahi M."/>
            <person name="Askin M."/>
            <person name="Barry K."/>
            <person name="Battaglia E."/>
            <person name="Bayram O."/>
            <person name="Benocci T."/>
            <person name="Braus-Stromeyer S.A."/>
            <person name="Caldana C."/>
            <person name="Canovas D."/>
            <person name="Cerqueira G.C."/>
            <person name="Chen F."/>
            <person name="Chen W."/>
            <person name="Choi C."/>
            <person name="Clum A."/>
            <person name="Dos Santos R.A."/>
            <person name="Damasio A.R."/>
            <person name="Diallinas G."/>
            <person name="Emri T."/>
            <person name="Fekete E."/>
            <person name="Flipphi M."/>
            <person name="Freyberg S."/>
            <person name="Gallo A."/>
            <person name="Gournas C."/>
            <person name="Habgood R."/>
            <person name="Hainaut M."/>
            <person name="Harispe M.L."/>
            <person name="Henrissat B."/>
            <person name="Hilden K.S."/>
            <person name="Hope R."/>
            <person name="Hossain A."/>
            <person name="Karabika E."/>
            <person name="Karaffa L."/>
            <person name="Karanyi Z."/>
            <person name="Krasevec N."/>
            <person name="Kuo A."/>
            <person name="Kusch H."/>
            <person name="LaButti K."/>
            <person name="Lagendijk E.L."/>
            <person name="Lapidus A."/>
            <person name="Levasseur A."/>
            <person name="Lindquist E."/>
            <person name="Lipzen A."/>
            <person name="Logrieco A.F."/>
            <person name="MacCabe A."/>
            <person name="Maekelae M.R."/>
            <person name="Malavazi I."/>
            <person name="Melin P."/>
            <person name="Meyer V."/>
            <person name="Mielnichuk N."/>
            <person name="Miskei M."/>
            <person name="Molnar A.P."/>
            <person name="Mule G."/>
            <person name="Ngan C.Y."/>
            <person name="Orejas M."/>
            <person name="Orosz E."/>
            <person name="Ouedraogo J.P."/>
            <person name="Overkamp K.M."/>
            <person name="Park H.-S."/>
            <person name="Perrone G."/>
            <person name="Piumi F."/>
            <person name="Punt P.J."/>
            <person name="Ram A.F."/>
            <person name="Ramon A."/>
            <person name="Rauscher S."/>
            <person name="Record E."/>
            <person name="Riano-Pachon D.M."/>
            <person name="Robert V."/>
            <person name="Roehrig J."/>
            <person name="Ruller R."/>
            <person name="Salamov A."/>
            <person name="Salih N.S."/>
            <person name="Samson R.A."/>
            <person name="Sandor E."/>
            <person name="Sanguinetti M."/>
            <person name="Schuetze T."/>
            <person name="Sepcic K."/>
            <person name="Shelest E."/>
            <person name="Sherlock G."/>
            <person name="Sophianopoulou V."/>
            <person name="Squina F.M."/>
            <person name="Sun H."/>
            <person name="Susca A."/>
            <person name="Todd R.B."/>
            <person name="Tsang A."/>
            <person name="Unkles S.E."/>
            <person name="van de Wiele N."/>
            <person name="van Rossen-Uffink D."/>
            <person name="Oliveira J.V."/>
            <person name="Vesth T.C."/>
            <person name="Visser J."/>
            <person name="Yu J.-H."/>
            <person name="Zhou M."/>
            <person name="Andersen M.R."/>
            <person name="Archer D.B."/>
            <person name="Baker S.E."/>
            <person name="Benoit I."/>
            <person name="Brakhage A.A."/>
            <person name="Braus G.H."/>
            <person name="Fischer R."/>
            <person name="Frisvad J.C."/>
            <person name="Goldman G.H."/>
            <person name="Houbraken J."/>
            <person name="Oakley B."/>
            <person name="Pocsi I."/>
            <person name="Scazzocchio C."/>
            <person name="Seiboth B."/>
            <person name="vanKuyk P.A."/>
            <person name="Wortman J."/>
            <person name="Dyer P.S."/>
            <person name="Grigoriev I.V."/>
        </authorList>
    </citation>
    <scope>NUCLEOTIDE SEQUENCE [LARGE SCALE GENOMIC DNA]</scope>
    <source>
        <strain evidence="12">CBS 583.65</strain>
    </source>
</reference>
<evidence type="ECO:0000256" key="8">
    <source>
        <dbReference type="RuleBase" id="RU003345"/>
    </source>
</evidence>
<evidence type="ECO:0000259" key="10">
    <source>
        <dbReference type="Pfam" id="PF01764"/>
    </source>
</evidence>
<dbReference type="STRING" id="1036611.A0A1L9PGE6"/>
<dbReference type="PANTHER" id="PTHR11699">
    <property type="entry name" value="ALDEHYDE DEHYDROGENASE-RELATED"/>
    <property type="match status" value="1"/>
</dbReference>
<dbReference type="FunFam" id="3.40.309.10:FF:000010">
    <property type="entry name" value="Gamma-aminobutyraldehyde dehydrogenase"/>
    <property type="match status" value="1"/>
</dbReference>
<dbReference type="Gene3D" id="3.40.605.10">
    <property type="entry name" value="Aldehyde Dehydrogenase, Chain A, domain 1"/>
    <property type="match status" value="1"/>
</dbReference>
<evidence type="ECO:0000313" key="11">
    <source>
        <dbReference type="EMBL" id="OJJ00526.1"/>
    </source>
</evidence>
<dbReference type="PROSITE" id="PS00687">
    <property type="entry name" value="ALDEHYDE_DEHYDR_GLU"/>
    <property type="match status" value="1"/>
</dbReference>
<dbReference type="GO" id="GO:0004029">
    <property type="term" value="F:aldehyde dehydrogenase (NAD+) activity"/>
    <property type="evidence" value="ECO:0007669"/>
    <property type="project" value="UniProtKB-EC"/>
</dbReference>
<dbReference type="InterPro" id="IPR029058">
    <property type="entry name" value="AB_hydrolase_fold"/>
</dbReference>
<dbReference type="Gene3D" id="3.40.50.1820">
    <property type="entry name" value="alpha/beta hydrolase"/>
    <property type="match status" value="1"/>
</dbReference>
<organism evidence="11 12">
    <name type="scientific">Aspergillus versicolor CBS 583.65</name>
    <dbReference type="NCBI Taxonomy" id="1036611"/>
    <lineage>
        <taxon>Eukaryota</taxon>
        <taxon>Fungi</taxon>
        <taxon>Dikarya</taxon>
        <taxon>Ascomycota</taxon>
        <taxon>Pezizomycotina</taxon>
        <taxon>Eurotiomycetes</taxon>
        <taxon>Eurotiomycetidae</taxon>
        <taxon>Eurotiales</taxon>
        <taxon>Aspergillaceae</taxon>
        <taxon>Aspergillus</taxon>
        <taxon>Aspergillus subgen. Nidulantes</taxon>
    </lineage>
</organism>
<dbReference type="InterPro" id="IPR029510">
    <property type="entry name" value="Ald_DH_CS_GLU"/>
</dbReference>
<evidence type="ECO:0000256" key="6">
    <source>
        <dbReference type="ARBA" id="ARBA00049194"/>
    </source>
</evidence>
<comment type="pathway">
    <text evidence="5">Aromatic compound metabolism; naphthalene degradation.</text>
</comment>
<feature type="active site" evidence="7">
    <location>
        <position position="528"/>
    </location>
</feature>
<dbReference type="FunFam" id="3.40.605.10:FF:000007">
    <property type="entry name" value="NAD/NADP-dependent betaine aldehyde dehydrogenase"/>
    <property type="match status" value="1"/>
</dbReference>
<dbReference type="SUPFAM" id="SSF53720">
    <property type="entry name" value="ALDH-like"/>
    <property type="match status" value="1"/>
</dbReference>
<name>A0A1L9PGE6_ASPVE</name>
<dbReference type="CDD" id="cd00519">
    <property type="entry name" value="Lipase_3"/>
    <property type="match status" value="1"/>
</dbReference>
<evidence type="ECO:0000256" key="1">
    <source>
        <dbReference type="ARBA" id="ARBA00009986"/>
    </source>
</evidence>
<dbReference type="InterPro" id="IPR002921">
    <property type="entry name" value="Fungal_lipase-type"/>
</dbReference>
<dbReference type="SUPFAM" id="SSF53474">
    <property type="entry name" value="alpha/beta-Hydrolases"/>
    <property type="match status" value="1"/>
</dbReference>
<dbReference type="RefSeq" id="XP_040666288.1">
    <property type="nucleotide sequence ID" value="XM_040814518.1"/>
</dbReference>
<dbReference type="Pfam" id="PF00171">
    <property type="entry name" value="Aldedh"/>
    <property type="match status" value="1"/>
</dbReference>
<protein>
    <recommendedName>
        <fullName evidence="4">aldehyde dehydrogenase (NAD(+))</fullName>
        <ecNumber evidence="4">1.2.1.3</ecNumber>
    </recommendedName>
</protein>
<dbReference type="CDD" id="cd07114">
    <property type="entry name" value="ALDH_DhaS"/>
    <property type="match status" value="1"/>
</dbReference>
<keyword evidence="12" id="KW-1185">Reference proteome</keyword>
<proteinExistence type="inferred from homology"/>
<dbReference type="AlphaFoldDB" id="A0A1L9PGE6"/>
<dbReference type="InterPro" id="IPR016162">
    <property type="entry name" value="Ald_DH_N"/>
</dbReference>
<comment type="similarity">
    <text evidence="1 8">Belongs to the aldehyde dehydrogenase family.</text>
</comment>
<feature type="domain" description="Fungal lipase-type" evidence="10">
    <location>
        <begin position="102"/>
        <end position="234"/>
    </location>
</feature>
<dbReference type="Gene3D" id="3.40.309.10">
    <property type="entry name" value="Aldehyde Dehydrogenase, Chain A, domain 2"/>
    <property type="match status" value="1"/>
</dbReference>
<comment type="catalytic activity">
    <reaction evidence="6">
        <text>an aldehyde + NAD(+) + H2O = a carboxylate + NADH + 2 H(+)</text>
        <dbReference type="Rhea" id="RHEA:16185"/>
        <dbReference type="ChEBI" id="CHEBI:15377"/>
        <dbReference type="ChEBI" id="CHEBI:15378"/>
        <dbReference type="ChEBI" id="CHEBI:17478"/>
        <dbReference type="ChEBI" id="CHEBI:29067"/>
        <dbReference type="ChEBI" id="CHEBI:57540"/>
        <dbReference type="ChEBI" id="CHEBI:57945"/>
        <dbReference type="EC" id="1.2.1.3"/>
    </reaction>
</comment>
<dbReference type="InterPro" id="IPR015590">
    <property type="entry name" value="Aldehyde_DH_dom"/>
</dbReference>
<evidence type="ECO:0000256" key="4">
    <source>
        <dbReference type="ARBA" id="ARBA00024226"/>
    </source>
</evidence>
<dbReference type="GO" id="GO:0006629">
    <property type="term" value="P:lipid metabolic process"/>
    <property type="evidence" value="ECO:0007669"/>
    <property type="project" value="InterPro"/>
</dbReference>
<dbReference type="EC" id="1.2.1.3" evidence="4"/>
<dbReference type="GeneID" id="63730029"/>
<evidence type="ECO:0000259" key="9">
    <source>
        <dbReference type="Pfam" id="PF00171"/>
    </source>
</evidence>